<organism evidence="2 3">
    <name type="scientific">Lentzea miocenica</name>
    <dbReference type="NCBI Taxonomy" id="3095431"/>
    <lineage>
        <taxon>Bacteria</taxon>
        <taxon>Bacillati</taxon>
        <taxon>Actinomycetota</taxon>
        <taxon>Actinomycetes</taxon>
        <taxon>Pseudonocardiales</taxon>
        <taxon>Pseudonocardiaceae</taxon>
        <taxon>Lentzea</taxon>
    </lineage>
</organism>
<sequence length="260" mass="28595">MFTNWHRPLLVNTLLLFGLALVAAAGIFLDDRTLLGEPLWLKPMKFGLAFGVYSGTLSWVLSTLTRARKFGWWMGTVFAVAAFAEVGAITFQAARGTFSHFNTSTDSITLLATQIFTNGVAVLFLVQLAIVTLVLFQRDGDRALKRAVRAGLALATVGMILPVYWLATEVNQRTVVDANGQEIVMYQGHDIGESGDFRVPHFIGLHGIQVLLLVVFALRRVDERLRARLVLVAAIGYTVLLAVAIWQTSRGRSLVQLVLP</sequence>
<evidence type="ECO:0000313" key="2">
    <source>
        <dbReference type="EMBL" id="MDX8032929.1"/>
    </source>
</evidence>
<reference evidence="2 3" key="1">
    <citation type="submission" date="2023-11" db="EMBL/GenBank/DDBJ databases">
        <title>Lentzea sokolovensis, sp. nov., Lentzea kristufkii, sp. nov., and Lentzea miocenensis, sp. nov., rare actinobacteria from Sokolov Coal Basin, Miocene lacustrine sediment, Czech Republic.</title>
        <authorList>
            <person name="Lara A."/>
            <person name="Kotroba L."/>
            <person name="Nouioui I."/>
            <person name="Neumann-Schaal M."/>
            <person name="Mast Y."/>
            <person name="Chronakova A."/>
        </authorList>
    </citation>
    <scope>NUCLEOTIDE SEQUENCE [LARGE SCALE GENOMIC DNA]</scope>
    <source>
        <strain evidence="2 3">BCCO 10_0856</strain>
    </source>
</reference>
<dbReference type="Proteomes" id="UP001285521">
    <property type="component" value="Unassembled WGS sequence"/>
</dbReference>
<feature type="transmembrane region" description="Helical" evidence="1">
    <location>
        <begin position="115"/>
        <end position="136"/>
    </location>
</feature>
<gene>
    <name evidence="2" type="ORF">SK803_22150</name>
</gene>
<dbReference type="RefSeq" id="WP_319967950.1">
    <property type="nucleotide sequence ID" value="NZ_JAXAVW010000017.1"/>
</dbReference>
<keyword evidence="1" id="KW-0472">Membrane</keyword>
<proteinExistence type="predicted"/>
<keyword evidence="1" id="KW-1133">Transmembrane helix</keyword>
<feature type="transmembrane region" description="Helical" evidence="1">
    <location>
        <begin position="199"/>
        <end position="218"/>
    </location>
</feature>
<evidence type="ECO:0000256" key="1">
    <source>
        <dbReference type="SAM" id="Phobius"/>
    </source>
</evidence>
<keyword evidence="1" id="KW-0812">Transmembrane</keyword>
<feature type="transmembrane region" description="Helical" evidence="1">
    <location>
        <begin position="72"/>
        <end position="95"/>
    </location>
</feature>
<dbReference type="EMBL" id="JAXAVW010000017">
    <property type="protein sequence ID" value="MDX8032929.1"/>
    <property type="molecule type" value="Genomic_DNA"/>
</dbReference>
<name>A0ABU4T442_9PSEU</name>
<keyword evidence="3" id="KW-1185">Reference proteome</keyword>
<evidence type="ECO:0000313" key="3">
    <source>
        <dbReference type="Proteomes" id="UP001285521"/>
    </source>
</evidence>
<feature type="transmembrane region" description="Helical" evidence="1">
    <location>
        <begin position="230"/>
        <end position="249"/>
    </location>
</feature>
<protein>
    <submittedName>
        <fullName evidence="2">Uncharacterized protein</fullName>
    </submittedName>
</protein>
<feature type="transmembrane region" description="Helical" evidence="1">
    <location>
        <begin position="48"/>
        <end position="65"/>
    </location>
</feature>
<comment type="caution">
    <text evidence="2">The sequence shown here is derived from an EMBL/GenBank/DDBJ whole genome shotgun (WGS) entry which is preliminary data.</text>
</comment>
<reference evidence="2 3" key="2">
    <citation type="submission" date="2023-11" db="EMBL/GenBank/DDBJ databases">
        <authorList>
            <person name="Lara A.C."/>
            <person name="Chronakova A."/>
        </authorList>
    </citation>
    <scope>NUCLEOTIDE SEQUENCE [LARGE SCALE GENOMIC DNA]</scope>
    <source>
        <strain evidence="2 3">BCCO 10_0856</strain>
    </source>
</reference>
<feature type="transmembrane region" description="Helical" evidence="1">
    <location>
        <begin position="148"/>
        <end position="167"/>
    </location>
</feature>
<accession>A0ABU4T442</accession>